<name>A0ABV0N4F8_9TELE</name>
<evidence type="ECO:0000313" key="2">
    <source>
        <dbReference type="Proteomes" id="UP001476798"/>
    </source>
</evidence>
<dbReference type="Proteomes" id="UP001476798">
    <property type="component" value="Unassembled WGS sequence"/>
</dbReference>
<sequence length="147" mass="16095">MFSICWLHSIGLDPLYPSQCSWETFGYATGGGFNGDAEGLSPLRLAGQLNSMGCSVSFHQGNSVSLIKLIEQVCHIQAITVQLVGHGVQATVDYQLWRDQSSCLTFSLANIPLEVWLLASLSPLLVVVVNEVVKLHEIRYVAIDLFT</sequence>
<dbReference type="PANTHER" id="PTHR13219">
    <property type="entry name" value="TRANSMEMBRANE PROTEIN 94"/>
    <property type="match status" value="1"/>
</dbReference>
<proteinExistence type="predicted"/>
<comment type="caution">
    <text evidence="1">The sequence shown here is derived from an EMBL/GenBank/DDBJ whole genome shotgun (WGS) entry which is preliminary data.</text>
</comment>
<accession>A0ABV0N4F8</accession>
<keyword evidence="2" id="KW-1185">Reference proteome</keyword>
<evidence type="ECO:0000313" key="1">
    <source>
        <dbReference type="EMBL" id="MEQ2166252.1"/>
    </source>
</evidence>
<gene>
    <name evidence="1" type="ORF">GOODEAATRI_025966</name>
</gene>
<dbReference type="EMBL" id="JAHRIO010023127">
    <property type="protein sequence ID" value="MEQ2166252.1"/>
    <property type="molecule type" value="Genomic_DNA"/>
</dbReference>
<organism evidence="1 2">
    <name type="scientific">Goodea atripinnis</name>
    <dbReference type="NCBI Taxonomy" id="208336"/>
    <lineage>
        <taxon>Eukaryota</taxon>
        <taxon>Metazoa</taxon>
        <taxon>Chordata</taxon>
        <taxon>Craniata</taxon>
        <taxon>Vertebrata</taxon>
        <taxon>Euteleostomi</taxon>
        <taxon>Actinopterygii</taxon>
        <taxon>Neopterygii</taxon>
        <taxon>Teleostei</taxon>
        <taxon>Neoteleostei</taxon>
        <taxon>Acanthomorphata</taxon>
        <taxon>Ovalentaria</taxon>
        <taxon>Atherinomorphae</taxon>
        <taxon>Cyprinodontiformes</taxon>
        <taxon>Goodeidae</taxon>
        <taxon>Goodea</taxon>
    </lineage>
</organism>
<dbReference type="InterPro" id="IPR039720">
    <property type="entry name" value="TMEM94"/>
</dbReference>
<dbReference type="PANTHER" id="PTHR13219:SF6">
    <property type="entry name" value="TRANSMEMBRANE PROTEIN 94"/>
    <property type="match status" value="1"/>
</dbReference>
<protein>
    <submittedName>
        <fullName evidence="1">Uncharacterized protein</fullName>
    </submittedName>
</protein>
<reference evidence="1 2" key="1">
    <citation type="submission" date="2021-06" db="EMBL/GenBank/DDBJ databases">
        <authorList>
            <person name="Palmer J.M."/>
        </authorList>
    </citation>
    <scope>NUCLEOTIDE SEQUENCE [LARGE SCALE GENOMIC DNA]</scope>
    <source>
        <strain evidence="1 2">GA_2019</strain>
        <tissue evidence="1">Muscle</tissue>
    </source>
</reference>